<dbReference type="SUPFAM" id="SSF54236">
    <property type="entry name" value="Ubiquitin-like"/>
    <property type="match status" value="1"/>
</dbReference>
<dbReference type="InterPro" id="IPR000626">
    <property type="entry name" value="Ubiquitin-like_dom"/>
</dbReference>
<accession>A0A7J6S4S7</accession>
<dbReference type="InterPro" id="IPR029071">
    <property type="entry name" value="Ubiquitin-like_domsf"/>
</dbReference>
<dbReference type="EMBL" id="JABANO010021034">
    <property type="protein sequence ID" value="KAF4727486.1"/>
    <property type="molecule type" value="Genomic_DNA"/>
</dbReference>
<evidence type="ECO:0000259" key="1">
    <source>
        <dbReference type="PROSITE" id="PS50053"/>
    </source>
</evidence>
<reference evidence="2 3" key="1">
    <citation type="submission" date="2020-04" db="EMBL/GenBank/DDBJ databases">
        <title>Perkinsus olseni comparative genomics.</title>
        <authorList>
            <person name="Bogema D.R."/>
        </authorList>
    </citation>
    <scope>NUCLEOTIDE SEQUENCE [LARGE SCALE GENOMIC DNA]</scope>
    <source>
        <strain evidence="2 3">ATCC PRA-207</strain>
    </source>
</reference>
<dbReference type="PRINTS" id="PR00348">
    <property type="entry name" value="UBIQUITIN"/>
</dbReference>
<comment type="caution">
    <text evidence="2">The sequence shown here is derived from an EMBL/GenBank/DDBJ whole genome shotgun (WGS) entry which is preliminary data.</text>
</comment>
<dbReference type="FunFam" id="3.10.20.90:FF:000205">
    <property type="entry name" value="2'-5'-oligoadenylate synthase-like protein 2"/>
    <property type="match status" value="1"/>
</dbReference>
<dbReference type="Pfam" id="PF00240">
    <property type="entry name" value="ubiquitin"/>
    <property type="match status" value="1"/>
</dbReference>
<dbReference type="InterPro" id="IPR050158">
    <property type="entry name" value="Ubiquitin_ubiquitin-like"/>
</dbReference>
<organism evidence="2 3">
    <name type="scientific">Perkinsus olseni</name>
    <name type="common">Perkinsus atlanticus</name>
    <dbReference type="NCBI Taxonomy" id="32597"/>
    <lineage>
        <taxon>Eukaryota</taxon>
        <taxon>Sar</taxon>
        <taxon>Alveolata</taxon>
        <taxon>Perkinsozoa</taxon>
        <taxon>Perkinsea</taxon>
        <taxon>Perkinsida</taxon>
        <taxon>Perkinsidae</taxon>
        <taxon>Perkinsus</taxon>
    </lineage>
</organism>
<dbReference type="SMART" id="SM00213">
    <property type="entry name" value="UBQ"/>
    <property type="match status" value="1"/>
</dbReference>
<dbReference type="Gene3D" id="3.10.20.90">
    <property type="entry name" value="Phosphatidylinositol 3-kinase Catalytic Subunit, Chain A, domain 1"/>
    <property type="match status" value="1"/>
</dbReference>
<feature type="domain" description="Ubiquitin-like" evidence="1">
    <location>
        <begin position="7"/>
        <end position="82"/>
    </location>
</feature>
<name>A0A7J6S4S7_PEROL</name>
<dbReference type="PROSITE" id="PS50053">
    <property type="entry name" value="UBIQUITIN_2"/>
    <property type="match status" value="1"/>
</dbReference>
<dbReference type="AlphaFoldDB" id="A0A7J6S4S7"/>
<keyword evidence="3" id="KW-1185">Reference proteome</keyword>
<proteinExistence type="predicted"/>
<evidence type="ECO:0000313" key="2">
    <source>
        <dbReference type="EMBL" id="KAF4727486.1"/>
    </source>
</evidence>
<dbReference type="PANTHER" id="PTHR10666">
    <property type="entry name" value="UBIQUITIN"/>
    <property type="match status" value="1"/>
</dbReference>
<dbReference type="Proteomes" id="UP000553632">
    <property type="component" value="Unassembled WGS sequence"/>
</dbReference>
<gene>
    <name evidence="2" type="ORF">FOZ63_006323</name>
</gene>
<feature type="non-terminal residue" evidence="2">
    <location>
        <position position="175"/>
    </location>
</feature>
<sequence>GCILWNMQIFIKTLTGRKSNFNFEPDNTVRHVKEALQEREGIQVEQIRLIYSGKQMSDDCKLSDYNVKPGSTIHMVLQLRGVFPSTILAIARRLLSTALPSRMPTPTVQLSDYCQNRVSANRVNFAIGQPSEATVPTKILKDAIEGGCEAAMKDWCMYQYANTQGPLVFRQELAK</sequence>
<protein>
    <recommendedName>
        <fullName evidence="1">Ubiquitin-like domain-containing protein</fullName>
    </recommendedName>
</protein>
<feature type="non-terminal residue" evidence="2">
    <location>
        <position position="1"/>
    </location>
</feature>
<evidence type="ECO:0000313" key="3">
    <source>
        <dbReference type="Proteomes" id="UP000553632"/>
    </source>
</evidence>
<dbReference type="InterPro" id="IPR019956">
    <property type="entry name" value="Ubiquitin_dom"/>
</dbReference>